<dbReference type="SUPFAM" id="SSF52788">
    <property type="entry name" value="Phosphotyrosine protein phosphatases I"/>
    <property type="match status" value="1"/>
</dbReference>
<comment type="subunit">
    <text evidence="4 9">Homodimer.</text>
</comment>
<dbReference type="Gene3D" id="3.40.640.10">
    <property type="entry name" value="Type I PLP-dependent aspartate aminotransferase-like (Major domain)"/>
    <property type="match status" value="1"/>
</dbReference>
<dbReference type="UniPathway" id="UPA00193"/>
<dbReference type="GO" id="GO:0032259">
    <property type="term" value="P:methylation"/>
    <property type="evidence" value="ECO:0007669"/>
    <property type="project" value="UniProtKB-KW"/>
</dbReference>
<dbReference type="GO" id="GO:0005829">
    <property type="term" value="C:cytosol"/>
    <property type="evidence" value="ECO:0007669"/>
    <property type="project" value="TreeGrafter"/>
</dbReference>
<evidence type="ECO:0000256" key="7">
    <source>
        <dbReference type="ARBA" id="ARBA00022679"/>
    </source>
</evidence>
<dbReference type="Gene3D" id="3.90.1150.10">
    <property type="entry name" value="Aspartate Aminotransferase, domain 1"/>
    <property type="match status" value="1"/>
</dbReference>
<dbReference type="Pfam" id="PF01451">
    <property type="entry name" value="LMWPc"/>
    <property type="match status" value="1"/>
</dbReference>
<dbReference type="InterPro" id="IPR001085">
    <property type="entry name" value="Ser_HO-MeTrfase"/>
</dbReference>
<keyword evidence="8 9" id="KW-0663">Pyridoxal phosphate</keyword>
<sequence length="585" mass="63309">MAEGLFRRLVGNRKDITVASAGVHAVRGQPPSTYAVDACRREGTDISSIRSQPLTATLVERATHIFAMTGAHLESIQMLFPNGSDKSFLLREFEEPGTTVWRDVPDPIGSSREVYLHCAATIKNALPSVLAFVEQNEVATPAISRGGSTSSYSMAELSSHTAGGSAASSSGAQMGGGLRKTDPEIFDTIAAEEKRQRENIELIASENFTSRAVMEAQGSCLTNKYAEGYPGKRWYGGCEHVDVVEQLAIERAKRLFGAEHVNVQPHSGAQANMVVYFSVLKPGDKILAMNLAHGGHLTHGHPANFSGKFYTVSAYGVDEKTEHIDYDALQTQAEEVKPAMITAGASAYPRIIDFPRMRQIADSVGALLFIDMAHISGLVAGGQHPSPIPHAHFVTTTTHKSLRGPRGGIVMCQSAFAKQVDSTMFPGVQGGPLMHVIAAKAVCFHEALQPQFRDYQRQVVINAKALAAGLAKHGYRIVSGGTDNHLMLVDLRPKEINGKQAQEVLDHAGITVNKNGIPFDTYPIFKPGGIRVGTPAVTTRGMMEEEMLDIADLMNDALTRRDDRAALEAIRGQVREMTRRFALPS</sequence>
<dbReference type="HAMAP" id="MF_00051">
    <property type="entry name" value="SHMT"/>
    <property type="match status" value="1"/>
</dbReference>
<feature type="binding site" evidence="9">
    <location>
        <begin position="295"/>
        <end position="297"/>
    </location>
    <ligand>
        <name>(6S)-5,6,7,8-tetrahydrofolate</name>
        <dbReference type="ChEBI" id="CHEBI:57453"/>
    </ligand>
</feature>
<dbReference type="InterPro" id="IPR015421">
    <property type="entry name" value="PyrdxlP-dep_Trfase_major"/>
</dbReference>
<dbReference type="NCBIfam" id="NF000586">
    <property type="entry name" value="PRK00011.1"/>
    <property type="match status" value="1"/>
</dbReference>
<dbReference type="PANTHER" id="PTHR11680:SF35">
    <property type="entry name" value="SERINE HYDROXYMETHYLTRANSFERASE 1"/>
    <property type="match status" value="1"/>
</dbReference>
<evidence type="ECO:0000256" key="4">
    <source>
        <dbReference type="ARBA" id="ARBA00011738"/>
    </source>
</evidence>
<dbReference type="GO" id="GO:0008168">
    <property type="term" value="F:methyltransferase activity"/>
    <property type="evidence" value="ECO:0007669"/>
    <property type="project" value="UniProtKB-KW"/>
</dbReference>
<dbReference type="InterPro" id="IPR023485">
    <property type="entry name" value="Ptyr_pPase"/>
</dbReference>
<dbReference type="InterPro" id="IPR039429">
    <property type="entry name" value="SHMT-like_dom"/>
</dbReference>
<evidence type="ECO:0000256" key="5">
    <source>
        <dbReference type="ARBA" id="ARBA00022490"/>
    </source>
</evidence>
<feature type="site" description="Plays an important role in substrate specificity" evidence="9">
    <location>
        <position position="399"/>
    </location>
</feature>
<keyword evidence="9" id="KW-0028">Amino-acid biosynthesis</keyword>
<comment type="similarity">
    <text evidence="3 9">Belongs to the SHMT family.</text>
</comment>
<dbReference type="InterPro" id="IPR036196">
    <property type="entry name" value="Ptyr_pPase_sf"/>
</dbReference>
<proteinExistence type="inferred from homology"/>
<dbReference type="GO" id="GO:0035999">
    <property type="term" value="P:tetrahydrofolate interconversion"/>
    <property type="evidence" value="ECO:0007669"/>
    <property type="project" value="UniProtKB-UniRule"/>
</dbReference>
<evidence type="ECO:0000256" key="9">
    <source>
        <dbReference type="HAMAP-Rule" id="MF_00051"/>
    </source>
</evidence>
<keyword evidence="5 9" id="KW-0963">Cytoplasm</keyword>
<comment type="pathway">
    <text evidence="9">One-carbon metabolism; tetrahydrofolate interconversion.</text>
</comment>
<dbReference type="GO" id="GO:0019264">
    <property type="term" value="P:glycine biosynthetic process from serine"/>
    <property type="evidence" value="ECO:0007669"/>
    <property type="project" value="UniProtKB-UniRule"/>
</dbReference>
<dbReference type="AlphaFoldDB" id="A0A6J4GZF4"/>
<dbReference type="PANTHER" id="PTHR11680">
    <property type="entry name" value="SERINE HYDROXYMETHYLTRANSFERASE"/>
    <property type="match status" value="1"/>
</dbReference>
<dbReference type="CDD" id="cd00378">
    <property type="entry name" value="SHMT"/>
    <property type="match status" value="1"/>
</dbReference>
<protein>
    <recommendedName>
        <fullName evidence="9">Serine hydroxymethyltransferase</fullName>
        <shortName evidence="9">SHMT</shortName>
        <shortName evidence="9">Serine methylase</shortName>
        <ecNumber evidence="9">2.1.2.1</ecNumber>
    </recommendedName>
</protein>
<gene>
    <name evidence="9" type="primary">glyA</name>
    <name evidence="11" type="ORF">AVDCRST_MAG42-840</name>
</gene>
<dbReference type="InterPro" id="IPR019798">
    <property type="entry name" value="Ser_HO-MeTrfase_PLP_BS"/>
</dbReference>
<evidence type="ECO:0000256" key="3">
    <source>
        <dbReference type="ARBA" id="ARBA00006376"/>
    </source>
</evidence>
<dbReference type="InterPro" id="IPR015424">
    <property type="entry name" value="PyrdxlP-dep_Trfase"/>
</dbReference>
<dbReference type="FunFam" id="3.40.640.10:FF:000001">
    <property type="entry name" value="Serine hydroxymethyltransferase"/>
    <property type="match status" value="1"/>
</dbReference>
<keyword evidence="7 9" id="KW-0808">Transferase</keyword>
<dbReference type="SUPFAM" id="SSF53383">
    <property type="entry name" value="PLP-dependent transferases"/>
    <property type="match status" value="1"/>
</dbReference>
<dbReference type="Pfam" id="PF00464">
    <property type="entry name" value="SHMT"/>
    <property type="match status" value="1"/>
</dbReference>
<evidence type="ECO:0000259" key="10">
    <source>
        <dbReference type="SMART" id="SM00226"/>
    </source>
</evidence>
<dbReference type="SMART" id="SM00226">
    <property type="entry name" value="LMWPc"/>
    <property type="match status" value="1"/>
</dbReference>
<dbReference type="GO" id="GO:0030170">
    <property type="term" value="F:pyridoxal phosphate binding"/>
    <property type="evidence" value="ECO:0007669"/>
    <property type="project" value="UniProtKB-UniRule"/>
</dbReference>
<comment type="caution">
    <text evidence="9">Lacks conserved residue(s) required for the propagation of feature annotation.</text>
</comment>
<comment type="pathway">
    <text evidence="9">Amino-acid biosynthesis; glycine biosynthesis; glycine from L-serine: step 1/1.</text>
</comment>
<feature type="modified residue" description="N6-(pyridoxal phosphate)lysine" evidence="9">
    <location>
        <position position="400"/>
    </location>
</feature>
<name>A0A6J4GZF4_9BACT</name>
<evidence type="ECO:0000256" key="6">
    <source>
        <dbReference type="ARBA" id="ARBA00022563"/>
    </source>
</evidence>
<dbReference type="EC" id="2.1.2.1" evidence="9"/>
<keyword evidence="11" id="KW-0489">Methyltransferase</keyword>
<feature type="domain" description="Phosphotyrosine protein phosphatase I" evidence="10">
    <location>
        <begin position="1"/>
        <end position="135"/>
    </location>
</feature>
<comment type="function">
    <text evidence="9">Catalyzes the reversible interconversion of serine and glycine with tetrahydrofolate (THF) serving as the one-carbon carrier. This reaction serves as the major source of one-carbon groups required for the biosynthesis of purines, thymidylate, methionine, and other important biomolecules. Also exhibits THF-independent aldolase activity toward beta-hydroxyamino acids, producing glycine and aldehydes, via a retro-aldol mechanism.</text>
</comment>
<accession>A0A6J4GZF4</accession>
<reference evidence="11" key="1">
    <citation type="submission" date="2020-02" db="EMBL/GenBank/DDBJ databases">
        <authorList>
            <person name="Meier V. D."/>
        </authorList>
    </citation>
    <scope>NUCLEOTIDE SEQUENCE</scope>
    <source>
        <strain evidence="11">AVDCRST_MAG42</strain>
    </source>
</reference>
<evidence type="ECO:0000313" key="11">
    <source>
        <dbReference type="EMBL" id="CAA9210254.1"/>
    </source>
</evidence>
<dbReference type="GO" id="GO:0004372">
    <property type="term" value="F:glycine hydroxymethyltransferase activity"/>
    <property type="evidence" value="ECO:0007669"/>
    <property type="project" value="UniProtKB-UniRule"/>
</dbReference>
<dbReference type="InterPro" id="IPR015422">
    <property type="entry name" value="PyrdxlP-dep_Trfase_small"/>
</dbReference>
<evidence type="ECO:0000256" key="2">
    <source>
        <dbReference type="ARBA" id="ARBA00004496"/>
    </source>
</evidence>
<dbReference type="InterPro" id="IPR049943">
    <property type="entry name" value="Ser_HO-MeTrfase-like"/>
</dbReference>
<feature type="binding site" evidence="9">
    <location>
        <position position="291"/>
    </location>
    <ligand>
        <name>(6S)-5,6,7,8-tetrahydrofolate</name>
        <dbReference type="ChEBI" id="CHEBI:57453"/>
    </ligand>
</feature>
<comment type="catalytic activity">
    <reaction evidence="9">
        <text>(6R)-5,10-methylene-5,6,7,8-tetrahydrofolate + glycine + H2O = (6S)-5,6,7,8-tetrahydrofolate + L-serine</text>
        <dbReference type="Rhea" id="RHEA:15481"/>
        <dbReference type="ChEBI" id="CHEBI:15377"/>
        <dbReference type="ChEBI" id="CHEBI:15636"/>
        <dbReference type="ChEBI" id="CHEBI:33384"/>
        <dbReference type="ChEBI" id="CHEBI:57305"/>
        <dbReference type="ChEBI" id="CHEBI:57453"/>
        <dbReference type="EC" id="2.1.2.1"/>
    </reaction>
</comment>
<dbReference type="Gene3D" id="3.40.50.2300">
    <property type="match status" value="1"/>
</dbReference>
<evidence type="ECO:0000256" key="8">
    <source>
        <dbReference type="ARBA" id="ARBA00022898"/>
    </source>
</evidence>
<dbReference type="PROSITE" id="PS00096">
    <property type="entry name" value="SHMT"/>
    <property type="match status" value="1"/>
</dbReference>
<comment type="subcellular location">
    <subcellularLocation>
        <location evidence="2 9">Cytoplasm</location>
    </subcellularLocation>
</comment>
<evidence type="ECO:0000256" key="1">
    <source>
        <dbReference type="ARBA" id="ARBA00001933"/>
    </source>
</evidence>
<keyword evidence="6 9" id="KW-0554">One-carbon metabolism</keyword>
<dbReference type="UniPathway" id="UPA00288">
    <property type="reaction ID" value="UER01023"/>
</dbReference>
<comment type="cofactor">
    <cofactor evidence="1 9">
        <name>pyridoxal 5'-phosphate</name>
        <dbReference type="ChEBI" id="CHEBI:597326"/>
    </cofactor>
</comment>
<dbReference type="EMBL" id="CADCTA010000001">
    <property type="protein sequence ID" value="CAA9210254.1"/>
    <property type="molecule type" value="Genomic_DNA"/>
</dbReference>
<organism evidence="11">
    <name type="scientific">uncultured Chthoniobacterales bacterium</name>
    <dbReference type="NCBI Taxonomy" id="1836801"/>
    <lineage>
        <taxon>Bacteria</taxon>
        <taxon>Pseudomonadati</taxon>
        <taxon>Verrucomicrobiota</taxon>
        <taxon>Spartobacteria</taxon>
        <taxon>Chthoniobacterales</taxon>
        <taxon>environmental samples</taxon>
    </lineage>
</organism>